<dbReference type="Gene3D" id="3.30.230.70">
    <property type="entry name" value="GHMP Kinase, N-terminal domain"/>
    <property type="match status" value="1"/>
</dbReference>
<keyword evidence="4" id="KW-0963">Cytoplasm</keyword>
<evidence type="ECO:0000256" key="4">
    <source>
        <dbReference type="ARBA" id="ARBA00022490"/>
    </source>
</evidence>
<keyword evidence="6" id="KW-0539">Nucleus</keyword>
<keyword evidence="10" id="KW-1185">Reference proteome</keyword>
<organism evidence="9 10">
    <name type="scientific">Myxozyma melibiosi</name>
    <dbReference type="NCBI Taxonomy" id="54550"/>
    <lineage>
        <taxon>Eukaryota</taxon>
        <taxon>Fungi</taxon>
        <taxon>Dikarya</taxon>
        <taxon>Ascomycota</taxon>
        <taxon>Saccharomycotina</taxon>
        <taxon>Lipomycetes</taxon>
        <taxon>Lipomycetales</taxon>
        <taxon>Lipomycetaceae</taxon>
        <taxon>Myxozyma</taxon>
    </lineage>
</organism>
<dbReference type="InterPro" id="IPR027408">
    <property type="entry name" value="PNPase/RNase_PH_dom_sf"/>
</dbReference>
<evidence type="ECO:0000256" key="3">
    <source>
        <dbReference type="ARBA" id="ARBA00006678"/>
    </source>
</evidence>
<dbReference type="SUPFAM" id="SSF55666">
    <property type="entry name" value="Ribonuclease PH domain 2-like"/>
    <property type="match status" value="1"/>
</dbReference>
<reference evidence="9 10" key="1">
    <citation type="submission" date="2024-03" db="EMBL/GenBank/DDBJ databases">
        <title>Genome-scale model development and genomic sequencing of the oleaginous clade Lipomyces.</title>
        <authorList>
            <consortium name="Lawrence Berkeley National Laboratory"/>
            <person name="Czajka J.J."/>
            <person name="Han Y."/>
            <person name="Kim J."/>
            <person name="Mondo S.J."/>
            <person name="Hofstad B.A."/>
            <person name="Robles A."/>
            <person name="Haridas S."/>
            <person name="Riley R."/>
            <person name="LaButti K."/>
            <person name="Pangilinan J."/>
            <person name="Andreopoulos W."/>
            <person name="Lipzen A."/>
            <person name="Yan J."/>
            <person name="Wang M."/>
            <person name="Ng V."/>
            <person name="Grigoriev I.V."/>
            <person name="Spatafora J.W."/>
            <person name="Magnuson J.K."/>
            <person name="Baker S.E."/>
            <person name="Pomraning K.R."/>
        </authorList>
    </citation>
    <scope>NUCLEOTIDE SEQUENCE [LARGE SCALE GENOMIC DNA]</scope>
    <source>
        <strain evidence="9 10">Phaff 52-87</strain>
    </source>
</reference>
<evidence type="ECO:0000313" key="9">
    <source>
        <dbReference type="EMBL" id="KAK7206685.1"/>
    </source>
</evidence>
<evidence type="ECO:0000259" key="7">
    <source>
        <dbReference type="Pfam" id="PF01138"/>
    </source>
</evidence>
<dbReference type="CDD" id="cd11368">
    <property type="entry name" value="RNase_PH_RRP45"/>
    <property type="match status" value="1"/>
</dbReference>
<dbReference type="InterPro" id="IPR020568">
    <property type="entry name" value="Ribosomal_Su5_D2-typ_SF"/>
</dbReference>
<dbReference type="Pfam" id="PF01138">
    <property type="entry name" value="RNase_PH"/>
    <property type="match status" value="1"/>
</dbReference>
<dbReference type="Proteomes" id="UP001498771">
    <property type="component" value="Unassembled WGS sequence"/>
</dbReference>
<gene>
    <name evidence="9" type="ORF">BZA70DRAFT_245831</name>
</gene>
<dbReference type="InterPro" id="IPR033100">
    <property type="entry name" value="Rrp45"/>
</dbReference>
<keyword evidence="9" id="KW-0687">Ribonucleoprotein</keyword>
<dbReference type="PANTHER" id="PTHR11097">
    <property type="entry name" value="EXOSOME COMPLEX EXONUCLEASE RIBOSOMAL RNA PROCESSING PROTEIN"/>
    <property type="match status" value="1"/>
</dbReference>
<evidence type="ECO:0000259" key="8">
    <source>
        <dbReference type="Pfam" id="PF03725"/>
    </source>
</evidence>
<comment type="subcellular location">
    <subcellularLocation>
        <location evidence="2">Cytoplasm</location>
    </subcellularLocation>
    <subcellularLocation>
        <location evidence="1">Nucleus</location>
    </subcellularLocation>
</comment>
<evidence type="ECO:0000256" key="1">
    <source>
        <dbReference type="ARBA" id="ARBA00004123"/>
    </source>
</evidence>
<evidence type="ECO:0000313" key="10">
    <source>
        <dbReference type="Proteomes" id="UP001498771"/>
    </source>
</evidence>
<dbReference type="Pfam" id="PF03725">
    <property type="entry name" value="RNase_PH_C"/>
    <property type="match status" value="1"/>
</dbReference>
<accession>A0ABR1FA35</accession>
<feature type="domain" description="Exoribonuclease phosphorolytic" evidence="8">
    <location>
        <begin position="195"/>
        <end position="277"/>
    </location>
</feature>
<dbReference type="InterPro" id="IPR050590">
    <property type="entry name" value="Exosome_comp_Rrp42_subfam"/>
</dbReference>
<keyword evidence="9" id="KW-0689">Ribosomal protein</keyword>
<dbReference type="InterPro" id="IPR001247">
    <property type="entry name" value="ExoRNase_PH_dom1"/>
</dbReference>
<dbReference type="GO" id="GO:0005840">
    <property type="term" value="C:ribosome"/>
    <property type="evidence" value="ECO:0007669"/>
    <property type="project" value="UniProtKB-KW"/>
</dbReference>
<proteinExistence type="inferred from homology"/>
<dbReference type="GeneID" id="90036143"/>
<evidence type="ECO:0000256" key="2">
    <source>
        <dbReference type="ARBA" id="ARBA00004496"/>
    </source>
</evidence>
<comment type="caution">
    <text evidence="9">The sequence shown here is derived from an EMBL/GenBank/DDBJ whole genome shotgun (WGS) entry which is preliminary data.</text>
</comment>
<dbReference type="PANTHER" id="PTHR11097:SF14">
    <property type="entry name" value="EXOSOME COMPLEX COMPONENT RRP45"/>
    <property type="match status" value="1"/>
</dbReference>
<dbReference type="EMBL" id="JBBJBU010000002">
    <property type="protein sequence ID" value="KAK7206685.1"/>
    <property type="molecule type" value="Genomic_DNA"/>
</dbReference>
<feature type="domain" description="Exoribonuclease phosphorolytic" evidence="7">
    <location>
        <begin position="32"/>
        <end position="165"/>
    </location>
</feature>
<keyword evidence="5" id="KW-0694">RNA-binding</keyword>
<dbReference type="SUPFAM" id="SSF54211">
    <property type="entry name" value="Ribosomal protein S5 domain 2-like"/>
    <property type="match status" value="1"/>
</dbReference>
<evidence type="ECO:0000256" key="6">
    <source>
        <dbReference type="ARBA" id="ARBA00023242"/>
    </source>
</evidence>
<evidence type="ECO:0000256" key="5">
    <source>
        <dbReference type="ARBA" id="ARBA00022884"/>
    </source>
</evidence>
<name>A0ABR1FA35_9ASCO</name>
<protein>
    <submittedName>
        <fullName evidence="9">Ribosomal protein S5 domain 2-type protein</fullName>
    </submittedName>
</protein>
<dbReference type="RefSeq" id="XP_064769718.1">
    <property type="nucleotide sequence ID" value="XM_064910631.1"/>
</dbReference>
<dbReference type="InterPro" id="IPR036345">
    <property type="entry name" value="ExoRNase_PH_dom2_sf"/>
</dbReference>
<comment type="similarity">
    <text evidence="3">Belongs to the RNase PH family.</text>
</comment>
<sequence>MAPNLKPSALENAFVLKALTENVRLDNRSFSQMRNLDISFSSTEYGVVDVRLGRTRVIVRISAEVTQCRSDRPYDGLFLISTEISPMAAPTFEAGRKSEEELVISRIIEKSIRQSQALDTESLCILAGEKCWLVRADVHFLDHDGGLLDAGCMAVSAALLHYRRPEISIVGTGNKREVVVHPVTEKVPVPLSVLHVPVCVTFSFFNMKLADNDDEEMDTDAPDQTAVLVDASLQEELLRHGFMAVTANTNKEICQIYKAGQLVVEIETLLSCTEAAVAVAEKVTKLIKRRLKEDEATRNVDNIFEEARAENTRLVADEEAIREMDKE</sequence>
<dbReference type="InterPro" id="IPR015847">
    <property type="entry name" value="ExoRNase_PH_dom2"/>
</dbReference>